<organism evidence="1 2">
    <name type="scientific">Caenimonas sedimenti</name>
    <dbReference type="NCBI Taxonomy" id="2596921"/>
    <lineage>
        <taxon>Bacteria</taxon>
        <taxon>Pseudomonadati</taxon>
        <taxon>Pseudomonadota</taxon>
        <taxon>Betaproteobacteria</taxon>
        <taxon>Burkholderiales</taxon>
        <taxon>Comamonadaceae</taxon>
        <taxon>Caenimonas</taxon>
    </lineage>
</organism>
<sequence length="70" mass="7387">MKALTLLAPIAVVLAGCTTYRVSYVDPVYAPRPVAVVPAPAVIAATPLADIDGDGVPDVSDRMPYDSRFR</sequence>
<evidence type="ECO:0000313" key="2">
    <source>
        <dbReference type="Proteomes" id="UP000318199"/>
    </source>
</evidence>
<comment type="caution">
    <text evidence="1">The sequence shown here is derived from an EMBL/GenBank/DDBJ whole genome shotgun (WGS) entry which is preliminary data.</text>
</comment>
<evidence type="ECO:0000313" key="1">
    <source>
        <dbReference type="EMBL" id="TWO72426.1"/>
    </source>
</evidence>
<name>A0A562ZVL2_9BURK</name>
<accession>A0A562ZVL2</accession>
<dbReference type="RefSeq" id="WP_145892250.1">
    <property type="nucleotide sequence ID" value="NZ_VOBQ01000004.1"/>
</dbReference>
<dbReference type="Proteomes" id="UP000318199">
    <property type="component" value="Unassembled WGS sequence"/>
</dbReference>
<dbReference type="PROSITE" id="PS51257">
    <property type="entry name" value="PROKAR_LIPOPROTEIN"/>
    <property type="match status" value="1"/>
</dbReference>
<gene>
    <name evidence="1" type="ORF">FN976_06915</name>
</gene>
<dbReference type="AlphaFoldDB" id="A0A562ZVL2"/>
<evidence type="ECO:0008006" key="3">
    <source>
        <dbReference type="Google" id="ProtNLM"/>
    </source>
</evidence>
<dbReference type="EMBL" id="VOBQ01000004">
    <property type="protein sequence ID" value="TWO72426.1"/>
    <property type="molecule type" value="Genomic_DNA"/>
</dbReference>
<keyword evidence="2" id="KW-1185">Reference proteome</keyword>
<proteinExistence type="predicted"/>
<protein>
    <recommendedName>
        <fullName evidence="3">Lipoprotein</fullName>
    </recommendedName>
</protein>
<reference evidence="1 2" key="1">
    <citation type="submission" date="2019-07" db="EMBL/GenBank/DDBJ databases">
        <title>Caenimonas sedimenti sp. nov., isolated from activated sludge.</title>
        <authorList>
            <person name="Xu J."/>
        </authorList>
    </citation>
    <scope>NUCLEOTIDE SEQUENCE [LARGE SCALE GENOMIC DNA]</scope>
    <source>
        <strain evidence="1 2">HX-9-20</strain>
    </source>
</reference>